<keyword evidence="5" id="KW-0804">Transcription</keyword>
<dbReference type="CDD" id="cd06171">
    <property type="entry name" value="Sigma70_r4"/>
    <property type="match status" value="1"/>
</dbReference>
<evidence type="ECO:0000313" key="7">
    <source>
        <dbReference type="EMBL" id="XBH02664.1"/>
    </source>
</evidence>
<dbReference type="Gene3D" id="1.10.1740.10">
    <property type="match status" value="1"/>
</dbReference>
<feature type="domain" description="RNA polymerase sigma factor 70 region 4 type 2" evidence="6">
    <location>
        <begin position="146"/>
        <end position="198"/>
    </location>
</feature>
<dbReference type="Gene3D" id="1.10.10.10">
    <property type="entry name" value="Winged helix-like DNA-binding domain superfamily/Winged helix DNA-binding domain"/>
    <property type="match status" value="1"/>
</dbReference>
<dbReference type="GO" id="GO:0003677">
    <property type="term" value="F:DNA binding"/>
    <property type="evidence" value="ECO:0007669"/>
    <property type="project" value="UniProtKB-KW"/>
</dbReference>
<evidence type="ECO:0000256" key="3">
    <source>
        <dbReference type="ARBA" id="ARBA00023082"/>
    </source>
</evidence>
<dbReference type="EMBL" id="CP155447">
    <property type="protein sequence ID" value="XBH02664.1"/>
    <property type="molecule type" value="Genomic_DNA"/>
</dbReference>
<dbReference type="PANTHER" id="PTHR43133:SF8">
    <property type="entry name" value="RNA POLYMERASE SIGMA FACTOR HI_1459-RELATED"/>
    <property type="match status" value="1"/>
</dbReference>
<evidence type="ECO:0000256" key="2">
    <source>
        <dbReference type="ARBA" id="ARBA00023015"/>
    </source>
</evidence>
<keyword evidence="4" id="KW-0238">DNA-binding</keyword>
<dbReference type="InterPro" id="IPR013325">
    <property type="entry name" value="RNA_pol_sigma_r2"/>
</dbReference>
<dbReference type="GO" id="GO:0016987">
    <property type="term" value="F:sigma factor activity"/>
    <property type="evidence" value="ECO:0007669"/>
    <property type="project" value="UniProtKB-KW"/>
</dbReference>
<reference evidence="7" key="1">
    <citation type="submission" date="2024-05" db="EMBL/GenBank/DDBJ databases">
        <title>Planctomycetes of the genus Singulisphaera possess chitinolytic capabilities.</title>
        <authorList>
            <person name="Ivanova A."/>
        </authorList>
    </citation>
    <scope>NUCLEOTIDE SEQUENCE</scope>
    <source>
        <strain evidence="7">Ch08T</strain>
    </source>
</reference>
<name>A0AAU7CCD0_9BACT</name>
<proteinExistence type="inferred from homology"/>
<dbReference type="AlphaFoldDB" id="A0AAU7CCD0"/>
<dbReference type="InterPro" id="IPR013324">
    <property type="entry name" value="RNA_pol_sigma_r3/r4-like"/>
</dbReference>
<dbReference type="InterPro" id="IPR014284">
    <property type="entry name" value="RNA_pol_sigma-70_dom"/>
</dbReference>
<evidence type="ECO:0000256" key="1">
    <source>
        <dbReference type="ARBA" id="ARBA00010641"/>
    </source>
</evidence>
<organism evidence="7">
    <name type="scientific">Singulisphaera sp. Ch08</name>
    <dbReference type="NCBI Taxonomy" id="3120278"/>
    <lineage>
        <taxon>Bacteria</taxon>
        <taxon>Pseudomonadati</taxon>
        <taxon>Planctomycetota</taxon>
        <taxon>Planctomycetia</taxon>
        <taxon>Isosphaerales</taxon>
        <taxon>Isosphaeraceae</taxon>
        <taxon>Singulisphaera</taxon>
    </lineage>
</organism>
<keyword evidence="2" id="KW-0805">Transcription regulation</keyword>
<dbReference type="SUPFAM" id="SSF88659">
    <property type="entry name" value="Sigma3 and sigma4 domains of RNA polymerase sigma factors"/>
    <property type="match status" value="1"/>
</dbReference>
<dbReference type="GO" id="GO:0006352">
    <property type="term" value="P:DNA-templated transcription initiation"/>
    <property type="evidence" value="ECO:0007669"/>
    <property type="project" value="InterPro"/>
</dbReference>
<dbReference type="PANTHER" id="PTHR43133">
    <property type="entry name" value="RNA POLYMERASE ECF-TYPE SIGMA FACTO"/>
    <property type="match status" value="1"/>
</dbReference>
<gene>
    <name evidence="7" type="ORF">V5E97_30720</name>
</gene>
<dbReference type="SUPFAM" id="SSF88946">
    <property type="entry name" value="Sigma2 domain of RNA polymerase sigma factors"/>
    <property type="match status" value="1"/>
</dbReference>
<dbReference type="Pfam" id="PF08281">
    <property type="entry name" value="Sigma70_r4_2"/>
    <property type="match status" value="1"/>
</dbReference>
<dbReference type="NCBIfam" id="TIGR02937">
    <property type="entry name" value="sigma70-ECF"/>
    <property type="match status" value="1"/>
</dbReference>
<dbReference type="InterPro" id="IPR036388">
    <property type="entry name" value="WH-like_DNA-bd_sf"/>
</dbReference>
<sequence length="211" mass="24027">MTCNSSETTRLLEQVAAGDQQVLETLLAGHRQRLRRMIAVRLDQRLRKRIDPSDVIQEAYLEASIRLMSYLRSPTMPFFLWLRFLTSQKLVTLHRHHLGVRMRAANQEATCHPGTFPEASSVAMAAQFLDHGTRPSEAAIRAERKERVRRALDDMAPLDREVLAMRHFEQLSRLEIATVLGVSEAAAGKRYIRALEKLKQVLNPSGSDWEG</sequence>
<evidence type="ECO:0000256" key="4">
    <source>
        <dbReference type="ARBA" id="ARBA00023125"/>
    </source>
</evidence>
<protein>
    <submittedName>
        <fullName evidence="7">Sigma-70 family RNA polymerase sigma factor</fullName>
    </submittedName>
</protein>
<accession>A0AAU7CCD0</accession>
<keyword evidence="3" id="KW-0731">Sigma factor</keyword>
<dbReference type="InterPro" id="IPR039425">
    <property type="entry name" value="RNA_pol_sigma-70-like"/>
</dbReference>
<dbReference type="InterPro" id="IPR013249">
    <property type="entry name" value="RNA_pol_sigma70_r4_t2"/>
</dbReference>
<comment type="similarity">
    <text evidence="1">Belongs to the sigma-70 factor family. ECF subfamily.</text>
</comment>
<evidence type="ECO:0000259" key="6">
    <source>
        <dbReference type="Pfam" id="PF08281"/>
    </source>
</evidence>
<evidence type="ECO:0000256" key="5">
    <source>
        <dbReference type="ARBA" id="ARBA00023163"/>
    </source>
</evidence>
<dbReference type="RefSeq" id="WP_406695405.1">
    <property type="nucleotide sequence ID" value="NZ_CP155447.1"/>
</dbReference>